<gene>
    <name evidence="2" type="ORF">ETAA1_02180</name>
</gene>
<feature type="transmembrane region" description="Helical" evidence="1">
    <location>
        <begin position="12"/>
        <end position="32"/>
    </location>
</feature>
<feature type="transmembrane region" description="Helical" evidence="1">
    <location>
        <begin position="89"/>
        <end position="111"/>
    </location>
</feature>
<proteinExistence type="predicted"/>
<dbReference type="EMBL" id="CP036273">
    <property type="protein sequence ID" value="QDU18333.1"/>
    <property type="molecule type" value="Genomic_DNA"/>
</dbReference>
<dbReference type="AlphaFoldDB" id="A0A517XLF0"/>
<dbReference type="PROSITE" id="PS51257">
    <property type="entry name" value="PROKAR_LIPOPROTEIN"/>
    <property type="match status" value="1"/>
</dbReference>
<dbReference type="KEGG" id="uli:ETAA1_02180"/>
<protein>
    <submittedName>
        <fullName evidence="2">Uncharacterized protein</fullName>
    </submittedName>
</protein>
<organism evidence="2 3">
    <name type="scientific">Urbifossiella limnaea</name>
    <dbReference type="NCBI Taxonomy" id="2528023"/>
    <lineage>
        <taxon>Bacteria</taxon>
        <taxon>Pseudomonadati</taxon>
        <taxon>Planctomycetota</taxon>
        <taxon>Planctomycetia</taxon>
        <taxon>Gemmatales</taxon>
        <taxon>Gemmataceae</taxon>
        <taxon>Urbifossiella</taxon>
    </lineage>
</organism>
<dbReference type="Proteomes" id="UP000319576">
    <property type="component" value="Chromosome"/>
</dbReference>
<feature type="transmembrane region" description="Helical" evidence="1">
    <location>
        <begin position="47"/>
        <end position="69"/>
    </location>
</feature>
<keyword evidence="1" id="KW-0812">Transmembrane</keyword>
<reference evidence="2 3" key="1">
    <citation type="submission" date="2019-02" db="EMBL/GenBank/DDBJ databases">
        <title>Deep-cultivation of Planctomycetes and their phenomic and genomic characterization uncovers novel biology.</title>
        <authorList>
            <person name="Wiegand S."/>
            <person name="Jogler M."/>
            <person name="Boedeker C."/>
            <person name="Pinto D."/>
            <person name="Vollmers J."/>
            <person name="Rivas-Marin E."/>
            <person name="Kohn T."/>
            <person name="Peeters S.H."/>
            <person name="Heuer A."/>
            <person name="Rast P."/>
            <person name="Oberbeckmann S."/>
            <person name="Bunk B."/>
            <person name="Jeske O."/>
            <person name="Meyerdierks A."/>
            <person name="Storesund J.E."/>
            <person name="Kallscheuer N."/>
            <person name="Luecker S."/>
            <person name="Lage O.M."/>
            <person name="Pohl T."/>
            <person name="Merkel B.J."/>
            <person name="Hornburger P."/>
            <person name="Mueller R.-W."/>
            <person name="Bruemmer F."/>
            <person name="Labrenz M."/>
            <person name="Spormann A.M."/>
            <person name="Op den Camp H."/>
            <person name="Overmann J."/>
            <person name="Amann R."/>
            <person name="Jetten M.S.M."/>
            <person name="Mascher T."/>
            <person name="Medema M.H."/>
            <person name="Devos D.P."/>
            <person name="Kaster A.-K."/>
            <person name="Ovreas L."/>
            <person name="Rohde M."/>
            <person name="Galperin M.Y."/>
            <person name="Jogler C."/>
        </authorList>
    </citation>
    <scope>NUCLEOTIDE SEQUENCE [LARGE SCALE GENOMIC DNA]</scope>
    <source>
        <strain evidence="2 3">ETA_A1</strain>
    </source>
</reference>
<sequence>MSAPALKPRLTWWGMSLLLAVGVAACLLAVLGPDGLPKEGKQTATPWYGFVAVGLIGALMIFIGGHGAATRRAVSLADDDREFSGTKAVVIGALQCVGGAAALGLMLYALAACPVW</sequence>
<keyword evidence="1" id="KW-1133">Transmembrane helix</keyword>
<evidence type="ECO:0000313" key="2">
    <source>
        <dbReference type="EMBL" id="QDU18333.1"/>
    </source>
</evidence>
<accession>A0A517XLF0</accession>
<evidence type="ECO:0000313" key="3">
    <source>
        <dbReference type="Proteomes" id="UP000319576"/>
    </source>
</evidence>
<evidence type="ECO:0000256" key="1">
    <source>
        <dbReference type="SAM" id="Phobius"/>
    </source>
</evidence>
<name>A0A517XLF0_9BACT</name>
<dbReference type="RefSeq" id="WP_145233530.1">
    <property type="nucleotide sequence ID" value="NZ_CP036273.1"/>
</dbReference>
<keyword evidence="3" id="KW-1185">Reference proteome</keyword>
<keyword evidence="1" id="KW-0472">Membrane</keyword>